<dbReference type="PANTHER" id="PTHR46696">
    <property type="entry name" value="P450, PUTATIVE (EUROFUNG)-RELATED"/>
    <property type="match status" value="1"/>
</dbReference>
<accession>A0ABP8H8V2</accession>
<dbReference type="Proteomes" id="UP001501671">
    <property type="component" value="Unassembled WGS sequence"/>
</dbReference>
<dbReference type="PRINTS" id="PR00359">
    <property type="entry name" value="BP450"/>
</dbReference>
<dbReference type="SUPFAM" id="SSF48264">
    <property type="entry name" value="Cytochrome P450"/>
    <property type="match status" value="1"/>
</dbReference>
<keyword evidence="2" id="KW-0560">Oxidoreductase</keyword>
<name>A0ABP8H8V2_9BURK</name>
<keyword evidence="2" id="KW-0349">Heme</keyword>
<dbReference type="PROSITE" id="PS00086">
    <property type="entry name" value="CYTOCHROME_P450"/>
    <property type="match status" value="1"/>
</dbReference>
<evidence type="ECO:0000256" key="1">
    <source>
        <dbReference type="ARBA" id="ARBA00010617"/>
    </source>
</evidence>
<protein>
    <submittedName>
        <fullName evidence="3">Cytochrome P450</fullName>
    </submittedName>
</protein>
<reference evidence="4" key="1">
    <citation type="journal article" date="2019" name="Int. J. Syst. Evol. Microbiol.">
        <title>The Global Catalogue of Microorganisms (GCM) 10K type strain sequencing project: providing services to taxonomists for standard genome sequencing and annotation.</title>
        <authorList>
            <consortium name="The Broad Institute Genomics Platform"/>
            <consortium name="The Broad Institute Genome Sequencing Center for Infectious Disease"/>
            <person name="Wu L."/>
            <person name="Ma J."/>
        </authorList>
    </citation>
    <scope>NUCLEOTIDE SEQUENCE [LARGE SCALE GENOMIC DNA]</scope>
    <source>
        <strain evidence="4">JCM 17666</strain>
    </source>
</reference>
<dbReference type="Gene3D" id="1.10.630.10">
    <property type="entry name" value="Cytochrome P450"/>
    <property type="match status" value="1"/>
</dbReference>
<dbReference type="InterPro" id="IPR036396">
    <property type="entry name" value="Cyt_P450_sf"/>
</dbReference>
<proteinExistence type="inferred from homology"/>
<dbReference type="PANTHER" id="PTHR46696:SF1">
    <property type="entry name" value="CYTOCHROME P450 YJIB-RELATED"/>
    <property type="match status" value="1"/>
</dbReference>
<dbReference type="RefSeq" id="WP_345250639.1">
    <property type="nucleotide sequence ID" value="NZ_BAABFO010000014.1"/>
</dbReference>
<comment type="caution">
    <text evidence="3">The sequence shown here is derived from an EMBL/GenBank/DDBJ whole genome shotgun (WGS) entry which is preliminary data.</text>
</comment>
<dbReference type="InterPro" id="IPR001128">
    <property type="entry name" value="Cyt_P450"/>
</dbReference>
<dbReference type="InterPro" id="IPR017972">
    <property type="entry name" value="Cyt_P450_CS"/>
</dbReference>
<gene>
    <name evidence="3" type="ORF">GCM10023144_29680</name>
</gene>
<keyword evidence="2" id="KW-0479">Metal-binding</keyword>
<dbReference type="EMBL" id="BAABFO010000014">
    <property type="protein sequence ID" value="GAA4335895.1"/>
    <property type="molecule type" value="Genomic_DNA"/>
</dbReference>
<comment type="similarity">
    <text evidence="1 2">Belongs to the cytochrome P450 family.</text>
</comment>
<evidence type="ECO:0000256" key="2">
    <source>
        <dbReference type="RuleBase" id="RU000461"/>
    </source>
</evidence>
<evidence type="ECO:0000313" key="3">
    <source>
        <dbReference type="EMBL" id="GAA4335895.1"/>
    </source>
</evidence>
<sequence length="401" mass="43771">MIEFGEGGSAAAPVDIDPFGEAYLLDPHPHYAQLREAGPVAYLPRYQCFAAGRHAVVRAILGDPATFCSGAGVGLSNFRKEPPWRPPSMVLETDPPEHTRNRAIISRTLSPKVLRDLRQRFEAQARELVDRLVALGTFDGAKQMGEAFPLKVFADAVGLRADGRENLVAYGNMVFNGMGPRNALYENAMRNAEAVAGWVWEACQRENLSEDGLGTAIYTAVDEGVFTPEQAATLVRSFLSAGIDTTANGIGLAAHCFALHPEQWDRLRAEPSLARQAFEEVLRYCSPFQTFFRTTTRDVRVGGVGIPAGEKVLLSMGAANHDPDVWPEPGRFDIGRSTAGHLAFGGGIHGCVGQMIARLEVEVLLVALAERVERIELAGEPRPMMHNTLRGFEQLPLRLRA</sequence>
<dbReference type="CDD" id="cd11037">
    <property type="entry name" value="CYP199A2-like"/>
    <property type="match status" value="1"/>
</dbReference>
<keyword evidence="4" id="KW-1185">Reference proteome</keyword>
<dbReference type="InterPro" id="IPR002397">
    <property type="entry name" value="Cyt_P450_B"/>
</dbReference>
<organism evidence="3 4">
    <name type="scientific">Pigmentiphaga soli</name>
    <dbReference type="NCBI Taxonomy" id="1007095"/>
    <lineage>
        <taxon>Bacteria</taxon>
        <taxon>Pseudomonadati</taxon>
        <taxon>Pseudomonadota</taxon>
        <taxon>Betaproteobacteria</taxon>
        <taxon>Burkholderiales</taxon>
        <taxon>Alcaligenaceae</taxon>
        <taxon>Pigmentiphaga</taxon>
    </lineage>
</organism>
<evidence type="ECO:0000313" key="4">
    <source>
        <dbReference type="Proteomes" id="UP001501671"/>
    </source>
</evidence>
<keyword evidence="2" id="KW-0408">Iron</keyword>
<keyword evidence="2" id="KW-0503">Monooxygenase</keyword>
<dbReference type="Pfam" id="PF00067">
    <property type="entry name" value="p450"/>
    <property type="match status" value="1"/>
</dbReference>